<dbReference type="OrthoDB" id="2101473at2759"/>
<reference evidence="1 2" key="1">
    <citation type="submission" date="2016-12" db="EMBL/GenBank/DDBJ databases">
        <title>The genomes of Aspergillus section Nigri reveals drivers in fungal speciation.</title>
        <authorList>
            <consortium name="DOE Joint Genome Institute"/>
            <person name="Vesth T.C."/>
            <person name="Nybo J."/>
            <person name="Theobald S."/>
            <person name="Brandl J."/>
            <person name="Frisvad J.C."/>
            <person name="Nielsen K.F."/>
            <person name="Lyhne E.K."/>
            <person name="Kogle M.E."/>
            <person name="Kuo A."/>
            <person name="Riley R."/>
            <person name="Clum A."/>
            <person name="Nolan M."/>
            <person name="Lipzen A."/>
            <person name="Salamov A."/>
            <person name="Henrissat B."/>
            <person name="Wiebenga A."/>
            <person name="De Vries R.P."/>
            <person name="Grigoriev I.V."/>
            <person name="Mortensen U.H."/>
            <person name="Andersen M.R."/>
            <person name="Baker S.E."/>
        </authorList>
    </citation>
    <scope>NUCLEOTIDE SEQUENCE [LARGE SCALE GENOMIC DNA]</scope>
    <source>
        <strain evidence="1 2">CBS 121591</strain>
    </source>
</reference>
<gene>
    <name evidence="1" type="ORF">BO82DRAFT_295259</name>
</gene>
<sequence length="179" mass="19625">DFLQCTHVPFVLDPPSQAESARLRAHIAKQNPQVKALLETAPKNDDQPPEILTQAQKVLVLFTGSHHHYVTPKFYTQRRSARWRGKVKMSQEMRKGDREGVVRGFAGLVGGRDREGDCGVGAREGGDGGEQEGGCSVGSVDVRGYTCMGSICTVHIIYGVHVQAWNVASLRQGSSHRFI</sequence>
<dbReference type="InterPro" id="IPR012349">
    <property type="entry name" value="Split_barrel_FMN-bd"/>
</dbReference>
<evidence type="ECO:0000313" key="1">
    <source>
        <dbReference type="EMBL" id="PYH76821.1"/>
    </source>
</evidence>
<name>A0A319BX34_9EURO</name>
<dbReference type="GeneID" id="37134597"/>
<dbReference type="VEuPathDB" id="FungiDB:BO82DRAFT_295259"/>
<dbReference type="EMBL" id="KZ821750">
    <property type="protein sequence ID" value="PYH76821.1"/>
    <property type="molecule type" value="Genomic_DNA"/>
</dbReference>
<dbReference type="PANTHER" id="PTHR35802:SF1">
    <property type="entry name" value="PROTEASE SYNTHASE AND SPORULATION PROTEIN PAI 2"/>
    <property type="match status" value="1"/>
</dbReference>
<feature type="non-terminal residue" evidence="1">
    <location>
        <position position="1"/>
    </location>
</feature>
<protein>
    <submittedName>
        <fullName evidence="1">Uncharacterized protein</fullName>
    </submittedName>
</protein>
<keyword evidence="2" id="KW-1185">Reference proteome</keyword>
<accession>A0A319BX34</accession>
<dbReference type="Proteomes" id="UP000248340">
    <property type="component" value="Unassembled WGS sequence"/>
</dbReference>
<evidence type="ECO:0000313" key="2">
    <source>
        <dbReference type="Proteomes" id="UP000248340"/>
    </source>
</evidence>
<proteinExistence type="predicted"/>
<dbReference type="Pfam" id="PF04299">
    <property type="entry name" value="FMN_bind_2"/>
    <property type="match status" value="1"/>
</dbReference>
<dbReference type="Gene3D" id="2.30.110.10">
    <property type="entry name" value="Electron Transport, Fmn-binding Protein, Chain A"/>
    <property type="match status" value="1"/>
</dbReference>
<dbReference type="AlphaFoldDB" id="A0A319BX34"/>
<dbReference type="RefSeq" id="XP_025487021.1">
    <property type="nucleotide sequence ID" value="XM_025631856.1"/>
</dbReference>
<organism evidence="1 2">
    <name type="scientific">Aspergillus uvarum CBS 121591</name>
    <dbReference type="NCBI Taxonomy" id="1448315"/>
    <lineage>
        <taxon>Eukaryota</taxon>
        <taxon>Fungi</taxon>
        <taxon>Dikarya</taxon>
        <taxon>Ascomycota</taxon>
        <taxon>Pezizomycotina</taxon>
        <taxon>Eurotiomycetes</taxon>
        <taxon>Eurotiomycetidae</taxon>
        <taxon>Eurotiales</taxon>
        <taxon>Aspergillaceae</taxon>
        <taxon>Aspergillus</taxon>
        <taxon>Aspergillus subgen. Circumdati</taxon>
    </lineage>
</organism>
<dbReference type="PANTHER" id="PTHR35802">
    <property type="entry name" value="PROTEASE SYNTHASE AND SPORULATION PROTEIN PAI 2"/>
    <property type="match status" value="1"/>
</dbReference>
<dbReference type="InterPro" id="IPR007396">
    <property type="entry name" value="TR_PAI2-type"/>
</dbReference>